<dbReference type="EMBL" id="CM010721">
    <property type="protein sequence ID" value="RZC72296.1"/>
    <property type="molecule type" value="Genomic_DNA"/>
</dbReference>
<name>A0A4Y7KHF8_PAPSO</name>
<protein>
    <submittedName>
        <fullName evidence="1">Uncharacterized protein</fullName>
    </submittedName>
</protein>
<evidence type="ECO:0000313" key="1">
    <source>
        <dbReference type="EMBL" id="RZC72296.1"/>
    </source>
</evidence>
<dbReference type="Gramene" id="RZC72296">
    <property type="protein sequence ID" value="RZC72296"/>
    <property type="gene ID" value="C5167_035500"/>
</dbReference>
<dbReference type="Proteomes" id="UP000316621">
    <property type="component" value="Chromosome 7"/>
</dbReference>
<accession>A0A4Y7KHF8</accession>
<dbReference type="AlphaFoldDB" id="A0A4Y7KHF8"/>
<reference evidence="1 2" key="1">
    <citation type="journal article" date="2018" name="Science">
        <title>The opium poppy genome and morphinan production.</title>
        <authorList>
            <person name="Guo L."/>
            <person name="Winzer T."/>
            <person name="Yang X."/>
            <person name="Li Y."/>
            <person name="Ning Z."/>
            <person name="He Z."/>
            <person name="Teodor R."/>
            <person name="Lu Y."/>
            <person name="Bowser T.A."/>
            <person name="Graham I.A."/>
            <person name="Ye K."/>
        </authorList>
    </citation>
    <scope>NUCLEOTIDE SEQUENCE [LARGE SCALE GENOMIC DNA]</scope>
    <source>
        <strain evidence="2">cv. HN1</strain>
        <tissue evidence="1">Leaves</tissue>
    </source>
</reference>
<keyword evidence="2" id="KW-1185">Reference proteome</keyword>
<sequence length="154" mass="17103">MFPSIVVFQMSVVAEERVASLMIRRSATEKAAGSSKSGCGLNSKNLGSKKFVCSADRTVNFWDLEDGQDQWLMGLQSMTLGTGQSIEGMWIPIMYPLIELHRVGGTPQSFGNKEQKFNVQEGTRKSSTEKHASPHVYEAMEYINIYVDSKSSLL</sequence>
<gene>
    <name evidence="1" type="ORF">C5167_035500</name>
</gene>
<proteinExistence type="predicted"/>
<evidence type="ECO:0000313" key="2">
    <source>
        <dbReference type="Proteomes" id="UP000316621"/>
    </source>
</evidence>
<organism evidence="1 2">
    <name type="scientific">Papaver somniferum</name>
    <name type="common">Opium poppy</name>
    <dbReference type="NCBI Taxonomy" id="3469"/>
    <lineage>
        <taxon>Eukaryota</taxon>
        <taxon>Viridiplantae</taxon>
        <taxon>Streptophyta</taxon>
        <taxon>Embryophyta</taxon>
        <taxon>Tracheophyta</taxon>
        <taxon>Spermatophyta</taxon>
        <taxon>Magnoliopsida</taxon>
        <taxon>Ranunculales</taxon>
        <taxon>Papaveraceae</taxon>
        <taxon>Papaveroideae</taxon>
        <taxon>Papaver</taxon>
    </lineage>
</organism>